<name>A0ABD2B9X3_VESSQ</name>
<keyword evidence="2" id="KW-1185">Reference proteome</keyword>
<evidence type="ECO:0000313" key="2">
    <source>
        <dbReference type="Proteomes" id="UP001607302"/>
    </source>
</evidence>
<reference evidence="1 2" key="1">
    <citation type="journal article" date="2024" name="Ann. Entomol. Soc. Am.">
        <title>Genomic analyses of the southern and eastern yellowjacket wasps (Hymenoptera: Vespidae) reveal evolutionary signatures of social life.</title>
        <authorList>
            <person name="Catto M.A."/>
            <person name="Caine P.B."/>
            <person name="Orr S.E."/>
            <person name="Hunt B.G."/>
            <person name="Goodisman M.A.D."/>
        </authorList>
    </citation>
    <scope>NUCLEOTIDE SEQUENCE [LARGE SCALE GENOMIC DNA]</scope>
    <source>
        <strain evidence="1">233</strain>
        <tissue evidence="1">Head and thorax</tissue>
    </source>
</reference>
<protein>
    <submittedName>
        <fullName evidence="1">Uncharacterized protein</fullName>
    </submittedName>
</protein>
<dbReference type="AlphaFoldDB" id="A0ABD2B9X3"/>
<accession>A0ABD2B9X3</accession>
<proteinExistence type="predicted"/>
<comment type="caution">
    <text evidence="1">The sequence shown here is derived from an EMBL/GenBank/DDBJ whole genome shotgun (WGS) entry which is preliminary data.</text>
</comment>
<organism evidence="1 2">
    <name type="scientific">Vespula squamosa</name>
    <name type="common">Southern yellow jacket</name>
    <name type="synonym">Wasp</name>
    <dbReference type="NCBI Taxonomy" id="30214"/>
    <lineage>
        <taxon>Eukaryota</taxon>
        <taxon>Metazoa</taxon>
        <taxon>Ecdysozoa</taxon>
        <taxon>Arthropoda</taxon>
        <taxon>Hexapoda</taxon>
        <taxon>Insecta</taxon>
        <taxon>Pterygota</taxon>
        <taxon>Neoptera</taxon>
        <taxon>Endopterygota</taxon>
        <taxon>Hymenoptera</taxon>
        <taxon>Apocrita</taxon>
        <taxon>Aculeata</taxon>
        <taxon>Vespoidea</taxon>
        <taxon>Vespidae</taxon>
        <taxon>Vespinae</taxon>
        <taxon>Vespula</taxon>
    </lineage>
</organism>
<evidence type="ECO:0000313" key="1">
    <source>
        <dbReference type="EMBL" id="KAL2729537.1"/>
    </source>
</evidence>
<sequence length="176" mass="19126">MRTTENSNIKAVSVVAVASLYSDHSLVVEASSFLTSHLTAAVAAASSLATAAESAAVAPPSPLFQRIQGNTKEEASDEKNIVGLLSLHREINCSLGYGYLFFGRKKEKKTKKIRVEGDEEELKVQLRLRYKKVANKGKEKLTGGTITISNTNILETISFVEIFAETKLHGTKGTIR</sequence>
<dbReference type="Proteomes" id="UP001607302">
    <property type="component" value="Unassembled WGS sequence"/>
</dbReference>
<dbReference type="EMBL" id="JAUDFV010000130">
    <property type="protein sequence ID" value="KAL2729537.1"/>
    <property type="molecule type" value="Genomic_DNA"/>
</dbReference>
<gene>
    <name evidence="1" type="ORF">V1478_005827</name>
</gene>